<dbReference type="SUPFAM" id="SSF55154">
    <property type="entry name" value="CYTH-like phosphatases"/>
    <property type="match status" value="1"/>
</dbReference>
<dbReference type="InterPro" id="IPR004206">
    <property type="entry name" value="mRNA_triPase_Cet1"/>
</dbReference>
<comment type="cofactor">
    <cofactor evidence="1 8">
        <name>Mg(2+)</name>
        <dbReference type="ChEBI" id="CHEBI:18420"/>
    </cofactor>
</comment>
<comment type="caution">
    <text evidence="10">The sequence shown here is derived from an EMBL/GenBank/DDBJ whole genome shotgun (WGS) entry which is preliminary data.</text>
</comment>
<gene>
    <name evidence="10" type="ORF">CWI37_0969p0010</name>
</gene>
<accession>A0A4Q9L0K8</accession>
<comment type="catalytic activity">
    <reaction evidence="7">
        <text>a 5'-end triphospho-ribonucleoside in mRNA + H2O = a 5'-end diphospho-ribonucleoside in mRNA + phosphate + H(+)</text>
        <dbReference type="Rhea" id="RHEA:67004"/>
        <dbReference type="Rhea" id="RHEA-COMP:17164"/>
        <dbReference type="Rhea" id="RHEA-COMP:17165"/>
        <dbReference type="ChEBI" id="CHEBI:15377"/>
        <dbReference type="ChEBI" id="CHEBI:15378"/>
        <dbReference type="ChEBI" id="CHEBI:43474"/>
        <dbReference type="ChEBI" id="CHEBI:167616"/>
        <dbReference type="ChEBI" id="CHEBI:167618"/>
        <dbReference type="EC" id="3.6.1.74"/>
    </reaction>
    <physiologicalReaction direction="left-to-right" evidence="7">
        <dbReference type="Rhea" id="RHEA:67005"/>
    </physiologicalReaction>
</comment>
<dbReference type="Pfam" id="PF02940">
    <property type="entry name" value="mRNA_triPase"/>
    <property type="match status" value="2"/>
</dbReference>
<dbReference type="PANTHER" id="PTHR28118">
    <property type="entry name" value="POLYNUCLEOTIDE 5'-TRIPHOSPHATASE-RELATED"/>
    <property type="match status" value="1"/>
</dbReference>
<dbReference type="AlphaFoldDB" id="A0A4Q9L0K8"/>
<dbReference type="GO" id="GO:0140818">
    <property type="term" value="F:mRNA 5'-triphosphate monophosphatase activity"/>
    <property type="evidence" value="ECO:0007669"/>
    <property type="project" value="UniProtKB-EC"/>
</dbReference>
<organism evidence="10 11">
    <name type="scientific">Hamiltosporidium tvaerminnensis</name>
    <dbReference type="NCBI Taxonomy" id="1176355"/>
    <lineage>
        <taxon>Eukaryota</taxon>
        <taxon>Fungi</taxon>
        <taxon>Fungi incertae sedis</taxon>
        <taxon>Microsporidia</taxon>
        <taxon>Dubosqiidae</taxon>
        <taxon>Hamiltosporidium</taxon>
    </lineage>
</organism>
<name>A0A4Q9L0K8_9MICR</name>
<reference evidence="10 11" key="1">
    <citation type="submission" date="2017-12" db="EMBL/GenBank/DDBJ databases">
        <authorList>
            <person name="Pombert J.-F."/>
            <person name="Haag K.L."/>
            <person name="Ebert D."/>
        </authorList>
    </citation>
    <scope>NUCLEOTIDE SEQUENCE [LARGE SCALE GENOMIC DNA]</scope>
    <source>
        <strain evidence="10">FI-OER-3-3</strain>
    </source>
</reference>
<proteinExistence type="inferred from homology"/>
<keyword evidence="8" id="KW-0506">mRNA capping</keyword>
<evidence type="ECO:0000256" key="3">
    <source>
        <dbReference type="ARBA" id="ARBA00006345"/>
    </source>
</evidence>
<dbReference type="InterPro" id="IPR037009">
    <property type="entry name" value="mRNA_triPase_Cet1_sf"/>
</dbReference>
<dbReference type="PANTHER" id="PTHR28118:SF1">
    <property type="entry name" value="POLYNUCLEOTIDE 5'-TRIPHOSPHATASE CTL1-RELATED"/>
    <property type="match status" value="1"/>
</dbReference>
<evidence type="ECO:0000259" key="9">
    <source>
        <dbReference type="Pfam" id="PF02940"/>
    </source>
</evidence>
<evidence type="ECO:0000256" key="1">
    <source>
        <dbReference type="ARBA" id="ARBA00001946"/>
    </source>
</evidence>
<evidence type="ECO:0000256" key="5">
    <source>
        <dbReference type="ARBA" id="ARBA00022801"/>
    </source>
</evidence>
<dbReference type="GO" id="GO:0031533">
    <property type="term" value="C:mRNA capping enzyme complex"/>
    <property type="evidence" value="ECO:0007669"/>
    <property type="project" value="UniProtKB-UniRule"/>
</dbReference>
<dbReference type="Proteomes" id="UP000292362">
    <property type="component" value="Unassembled WGS sequence"/>
</dbReference>
<comment type="similarity">
    <text evidence="3 8">Belongs to the fungal TPase family.</text>
</comment>
<keyword evidence="4 8" id="KW-0507">mRNA processing</keyword>
<dbReference type="GO" id="GO:0006370">
    <property type="term" value="P:7-methylguanosine mRNA capping"/>
    <property type="evidence" value="ECO:0007669"/>
    <property type="project" value="UniProtKB-UniRule"/>
</dbReference>
<evidence type="ECO:0000256" key="7">
    <source>
        <dbReference type="ARBA" id="ARBA00047740"/>
    </source>
</evidence>
<evidence type="ECO:0000256" key="6">
    <source>
        <dbReference type="ARBA" id="ARBA00023242"/>
    </source>
</evidence>
<sequence>MNEKLPSEFLNKNDDTFSKFYNEFMTIKDTENLEIEGRIGTIIDKFTNNRIKLNCPHPIILKSNSNYRFQSGVTQSYFEDKICKLKELNFSAVNDRVVLSKGIRYLYEGDKLISCQKKYKEKTIDIYLPGSVYDIRISFNREISVESEKSKHFVKNLIRNRKRKSFLFHEYSLDFTVVENECKDVTNEIEVEVKDFGFSKLEFLDILINLSKLKK</sequence>
<keyword evidence="5 8" id="KW-0378">Hydrolase</keyword>
<dbReference type="InterPro" id="IPR033469">
    <property type="entry name" value="CYTH-like_dom_sf"/>
</dbReference>
<dbReference type="EMBL" id="PITJ01000969">
    <property type="protein sequence ID" value="TBU00556.1"/>
    <property type="molecule type" value="Genomic_DNA"/>
</dbReference>
<comment type="function">
    <text evidence="8">First step of mRNA capping. Converts the 5'-triphosphate end of a nascent mRNA chain into a diphosphate end.</text>
</comment>
<feature type="domain" description="mRNA triphosphatase Cet1-like" evidence="9">
    <location>
        <begin position="21"/>
        <end position="90"/>
    </location>
</feature>
<dbReference type="GO" id="GO:0004651">
    <property type="term" value="F:polynucleotide 5'-phosphatase activity"/>
    <property type="evidence" value="ECO:0007669"/>
    <property type="project" value="UniProtKB-UniRule"/>
</dbReference>
<keyword evidence="6 8" id="KW-0539">Nucleus</keyword>
<evidence type="ECO:0000313" key="11">
    <source>
        <dbReference type="Proteomes" id="UP000292362"/>
    </source>
</evidence>
<evidence type="ECO:0000256" key="8">
    <source>
        <dbReference type="RuleBase" id="RU367053"/>
    </source>
</evidence>
<dbReference type="EC" id="3.6.1.74" evidence="8"/>
<protein>
    <recommendedName>
        <fullName evidence="8">mRNA-capping enzyme subunit beta</fullName>
        <ecNumber evidence="8">3.6.1.74</ecNumber>
    </recommendedName>
    <alternativeName>
        <fullName evidence="8">mRNA 5'-phosphatase</fullName>
    </alternativeName>
    <alternativeName>
        <fullName evidence="8">mRNA 5'-triphosphate monophosphatase</fullName>
    </alternativeName>
</protein>
<evidence type="ECO:0000313" key="10">
    <source>
        <dbReference type="EMBL" id="TBU00556.1"/>
    </source>
</evidence>
<comment type="subunit">
    <text evidence="8">Heterodimer. The mRNA-capping enzyme is composed of two separate chains alpha and beta, respectively a mRNA guanylyltransferase and an mRNA 5'-triphosphate monophosphatase.</text>
</comment>
<dbReference type="VEuPathDB" id="MicrosporidiaDB:CWI37_0969p0010"/>
<dbReference type="CDD" id="cd07470">
    <property type="entry name" value="CYTH-like_mRNA_RTPase"/>
    <property type="match status" value="1"/>
</dbReference>
<comment type="subcellular location">
    <subcellularLocation>
        <location evidence="2 8">Nucleus</location>
    </subcellularLocation>
</comment>
<dbReference type="InterPro" id="IPR040343">
    <property type="entry name" value="Cet1/Ctl1"/>
</dbReference>
<dbReference type="Gene3D" id="3.20.100.10">
    <property type="entry name" value="mRNA triphosphatase Cet1-like"/>
    <property type="match status" value="1"/>
</dbReference>
<evidence type="ECO:0000256" key="4">
    <source>
        <dbReference type="ARBA" id="ARBA00022664"/>
    </source>
</evidence>
<evidence type="ECO:0000256" key="2">
    <source>
        <dbReference type="ARBA" id="ARBA00004123"/>
    </source>
</evidence>
<feature type="domain" description="mRNA triphosphatase Cet1-like" evidence="9">
    <location>
        <begin position="115"/>
        <end position="193"/>
    </location>
</feature>